<dbReference type="InterPro" id="IPR003661">
    <property type="entry name" value="HisK_dim/P_dom"/>
</dbReference>
<evidence type="ECO:0000256" key="3">
    <source>
        <dbReference type="ARBA" id="ARBA00022553"/>
    </source>
</evidence>
<comment type="catalytic activity">
    <reaction evidence="1">
        <text>ATP + protein L-histidine = ADP + protein N-phospho-L-histidine.</text>
        <dbReference type="EC" id="2.7.13.3"/>
    </reaction>
</comment>
<dbReference type="InterPro" id="IPR004358">
    <property type="entry name" value="Sig_transdc_His_kin-like_C"/>
</dbReference>
<keyword evidence="4" id="KW-0808">Transferase</keyword>
<dbReference type="SUPFAM" id="SSF55785">
    <property type="entry name" value="PYP-like sensor domain (PAS domain)"/>
    <property type="match status" value="3"/>
</dbReference>
<comment type="caution">
    <text evidence="9">The sequence shown here is derived from an EMBL/GenBank/DDBJ whole genome shotgun (WGS) entry which is preliminary data.</text>
</comment>
<dbReference type="CDD" id="cd16922">
    <property type="entry name" value="HATPase_EvgS-ArcB-TorS-like"/>
    <property type="match status" value="1"/>
</dbReference>
<dbReference type="PROSITE" id="PS50112">
    <property type="entry name" value="PAS"/>
    <property type="match status" value="1"/>
</dbReference>
<dbReference type="Gene3D" id="3.30.565.10">
    <property type="entry name" value="Histidine kinase-like ATPase, C-terminal domain"/>
    <property type="match status" value="1"/>
</dbReference>
<keyword evidence="10" id="KW-1185">Reference proteome</keyword>
<dbReference type="Pfam" id="PF01590">
    <property type="entry name" value="GAF"/>
    <property type="match status" value="1"/>
</dbReference>
<dbReference type="CDD" id="cd00082">
    <property type="entry name" value="HisKA"/>
    <property type="match status" value="1"/>
</dbReference>
<dbReference type="SUPFAM" id="SSF47384">
    <property type="entry name" value="Homodimeric domain of signal transducing histidine kinase"/>
    <property type="match status" value="1"/>
</dbReference>
<dbReference type="InterPro" id="IPR029016">
    <property type="entry name" value="GAF-like_dom_sf"/>
</dbReference>
<evidence type="ECO:0000313" key="9">
    <source>
        <dbReference type="EMBL" id="MBC5623541.1"/>
    </source>
</evidence>
<dbReference type="SMART" id="SM00388">
    <property type="entry name" value="HisKA"/>
    <property type="match status" value="1"/>
</dbReference>
<dbReference type="EMBL" id="JACOOH010000011">
    <property type="protein sequence ID" value="MBC5623541.1"/>
    <property type="molecule type" value="Genomic_DNA"/>
</dbReference>
<dbReference type="Gene3D" id="1.10.287.130">
    <property type="match status" value="1"/>
</dbReference>
<name>A0ABR7D6F0_9BACT</name>
<dbReference type="InterPro" id="IPR035965">
    <property type="entry name" value="PAS-like_dom_sf"/>
</dbReference>
<dbReference type="SUPFAM" id="SSF55781">
    <property type="entry name" value="GAF domain-like"/>
    <property type="match status" value="1"/>
</dbReference>
<organism evidence="9 10">
    <name type="scientific">Butyricimonas hominis</name>
    <dbReference type="NCBI Taxonomy" id="2763032"/>
    <lineage>
        <taxon>Bacteria</taxon>
        <taxon>Pseudomonadati</taxon>
        <taxon>Bacteroidota</taxon>
        <taxon>Bacteroidia</taxon>
        <taxon>Bacteroidales</taxon>
        <taxon>Odoribacteraceae</taxon>
        <taxon>Butyricimonas</taxon>
    </lineage>
</organism>
<protein>
    <recommendedName>
        <fullName evidence="2">histidine kinase</fullName>
        <ecNumber evidence="2">2.7.13.3</ecNumber>
    </recommendedName>
</protein>
<dbReference type="PROSITE" id="PS50109">
    <property type="entry name" value="HIS_KIN"/>
    <property type="match status" value="1"/>
</dbReference>
<dbReference type="Proteomes" id="UP000646484">
    <property type="component" value="Unassembled WGS sequence"/>
</dbReference>
<evidence type="ECO:0000256" key="6">
    <source>
        <dbReference type="ARBA" id="ARBA00023012"/>
    </source>
</evidence>
<dbReference type="NCBIfam" id="TIGR00229">
    <property type="entry name" value="sensory_box"/>
    <property type="match status" value="1"/>
</dbReference>
<dbReference type="InterPro" id="IPR000014">
    <property type="entry name" value="PAS"/>
</dbReference>
<dbReference type="SMART" id="SM00387">
    <property type="entry name" value="HATPase_c"/>
    <property type="match status" value="1"/>
</dbReference>
<dbReference type="InterPro" id="IPR005467">
    <property type="entry name" value="His_kinase_dom"/>
</dbReference>
<dbReference type="InterPro" id="IPR036097">
    <property type="entry name" value="HisK_dim/P_sf"/>
</dbReference>
<keyword evidence="3" id="KW-0597">Phosphoprotein</keyword>
<feature type="domain" description="PAS" evidence="8">
    <location>
        <begin position="451"/>
        <end position="492"/>
    </location>
</feature>
<dbReference type="InterPro" id="IPR003018">
    <property type="entry name" value="GAF"/>
</dbReference>
<dbReference type="PANTHER" id="PTHR43711:SF31">
    <property type="entry name" value="HISTIDINE KINASE"/>
    <property type="match status" value="1"/>
</dbReference>
<evidence type="ECO:0000259" key="7">
    <source>
        <dbReference type="PROSITE" id="PS50109"/>
    </source>
</evidence>
<keyword evidence="5" id="KW-0418">Kinase</keyword>
<reference evidence="9 10" key="1">
    <citation type="submission" date="2020-08" db="EMBL/GenBank/DDBJ databases">
        <title>Genome public.</title>
        <authorList>
            <person name="Liu C."/>
            <person name="Sun Q."/>
        </authorList>
    </citation>
    <scope>NUCLEOTIDE SEQUENCE [LARGE SCALE GENOMIC DNA]</scope>
    <source>
        <strain evidence="9 10">NSJ-56</strain>
    </source>
</reference>
<evidence type="ECO:0000256" key="5">
    <source>
        <dbReference type="ARBA" id="ARBA00022777"/>
    </source>
</evidence>
<dbReference type="PANTHER" id="PTHR43711">
    <property type="entry name" value="TWO-COMPONENT HISTIDINE KINASE"/>
    <property type="match status" value="1"/>
</dbReference>
<keyword evidence="6" id="KW-0902">Two-component regulatory system</keyword>
<evidence type="ECO:0000259" key="8">
    <source>
        <dbReference type="PROSITE" id="PS50112"/>
    </source>
</evidence>
<dbReference type="Pfam" id="PF00512">
    <property type="entry name" value="HisKA"/>
    <property type="match status" value="1"/>
</dbReference>
<dbReference type="SMART" id="SM00091">
    <property type="entry name" value="PAS"/>
    <property type="match status" value="3"/>
</dbReference>
<dbReference type="Gene3D" id="3.30.450.40">
    <property type="match status" value="1"/>
</dbReference>
<evidence type="ECO:0000256" key="2">
    <source>
        <dbReference type="ARBA" id="ARBA00012438"/>
    </source>
</evidence>
<dbReference type="EC" id="2.7.13.3" evidence="2"/>
<dbReference type="Pfam" id="PF02518">
    <property type="entry name" value="HATPase_c"/>
    <property type="match status" value="1"/>
</dbReference>
<dbReference type="InterPro" id="IPR003594">
    <property type="entry name" value="HATPase_dom"/>
</dbReference>
<gene>
    <name evidence="9" type="ORF">H8S64_20815</name>
</gene>
<dbReference type="SMART" id="SM00065">
    <property type="entry name" value="GAF"/>
    <property type="match status" value="1"/>
</dbReference>
<evidence type="ECO:0000256" key="1">
    <source>
        <dbReference type="ARBA" id="ARBA00000085"/>
    </source>
</evidence>
<evidence type="ECO:0000313" key="10">
    <source>
        <dbReference type="Proteomes" id="UP000646484"/>
    </source>
</evidence>
<feature type="domain" description="Histidine kinase" evidence="7">
    <location>
        <begin position="727"/>
        <end position="938"/>
    </location>
</feature>
<dbReference type="PRINTS" id="PR00344">
    <property type="entry name" value="BCTRLSENSOR"/>
</dbReference>
<evidence type="ECO:0000256" key="4">
    <source>
        <dbReference type="ARBA" id="ARBA00022679"/>
    </source>
</evidence>
<dbReference type="InterPro" id="IPR050736">
    <property type="entry name" value="Sensor_HK_Regulatory"/>
</dbReference>
<dbReference type="InterPro" id="IPR036890">
    <property type="entry name" value="HATPase_C_sf"/>
</dbReference>
<proteinExistence type="predicted"/>
<dbReference type="RefSeq" id="WP_186978566.1">
    <property type="nucleotide sequence ID" value="NZ_JACOOH010000011.1"/>
</dbReference>
<dbReference type="Gene3D" id="3.30.450.20">
    <property type="entry name" value="PAS domain"/>
    <property type="match status" value="4"/>
</dbReference>
<sequence length="954" mass="110458">MSKTGNTTISNSELESLREKELILQELQKTAKLGWWKVNFETHEIQCSDYVVDILGLKGNTLTTNQVLNLINEKYRQRVSANLPHLRNQNFYDEIFPIMTRFGEMWIHSKIGNRVIEEDGTITTIGYSKILEEEENILISKAREENQLKELMLRQYSLSQSLSKFLKNPDSDQVITDTLKEVLKQFDGDRTYIFKYDKKKDTQSCIYEATKPGVQPEIDTLQDMDSNHIGWWSKQILNNIPIIINHLDELPPEAETDRQVLARQNIASLLVIPLASSDGIWGYMGIDIVNRPRLWTHIDKEWFFAISNIINICIELRTSEREAREQQQYLQKLYDHIPIGYLHLQLIYDENGQPCDFKYLDSNPAFNRISGTPPNYFDGKNAKDFGIEDPESLLRLHNIVLQKQATESTRFMEKTGLQYRLTLYSPGENEVVALFTDITEQQKAIKALRHSEEALRNIYKNIPVGIEIYDKNGDLLDLNDIEAEMFGFNRKEDVLGVNLFKNPNLPADKLEELRQGKEIMFPLIYKFSKIDKVYYSTKYTGSKHLSVKGTCLYDTNHNVENYLLIVIDNTEAFENYRKIEEFETLFNNIAEFSKVGICRWNPLQKTFFGSDVWFYNLNQQPRHVQDIEDVHEFVCPEDTVKLQGFHQQVLEGKSREFADEVRVRVGQEWRWLRVRFKVKEYNPQNEIIEVIGLNIDITESKETEQHLLKAKLRAEESDRLKSAFLANMSHEIRTPLNAIVGFSALVAETENIEEREQYLSVIQKNNELLLQLISDILDLSKIEAGTFDISLAVFDVNNLCKEVICLHTMKLTTEDVTLSFEEHIPRCFIYSDRNRIAQILSNFINNALKFTEKGSIRLGYHVTGERIEFHVQDTGIGIPEENIGHVFERFVKLNSFIRGTGLGLPICKSIIEKLGGEIGVESTVGKGSRFWFSLPYNPTVESKEIDEQALFLPD</sequence>
<dbReference type="Pfam" id="PF13426">
    <property type="entry name" value="PAS_9"/>
    <property type="match status" value="1"/>
</dbReference>
<dbReference type="SUPFAM" id="SSF55874">
    <property type="entry name" value="ATPase domain of HSP90 chaperone/DNA topoisomerase II/histidine kinase"/>
    <property type="match status" value="1"/>
</dbReference>
<accession>A0ABR7D6F0</accession>